<evidence type="ECO:0000313" key="1">
    <source>
        <dbReference type="EMBL" id="MFD2659322.1"/>
    </source>
</evidence>
<comment type="caution">
    <text evidence="1">The sequence shown here is derived from an EMBL/GenBank/DDBJ whole genome shotgun (WGS) entry which is preliminary data.</text>
</comment>
<dbReference type="EMBL" id="JBHUMY010000002">
    <property type="protein sequence ID" value="MFD2659322.1"/>
    <property type="molecule type" value="Genomic_DNA"/>
</dbReference>
<organism evidence="1 2">
    <name type="scientific">Paenibacillus thailandensis</name>
    <dbReference type="NCBI Taxonomy" id="393250"/>
    <lineage>
        <taxon>Bacteria</taxon>
        <taxon>Bacillati</taxon>
        <taxon>Bacillota</taxon>
        <taxon>Bacilli</taxon>
        <taxon>Bacillales</taxon>
        <taxon>Paenibacillaceae</taxon>
        <taxon>Paenibacillus</taxon>
    </lineage>
</organism>
<accession>A0ABW5QSJ5</accession>
<dbReference type="Pfam" id="PF04286">
    <property type="entry name" value="DUF445"/>
    <property type="match status" value="1"/>
</dbReference>
<gene>
    <name evidence="1" type="ORF">ACFSW5_03475</name>
</gene>
<protein>
    <submittedName>
        <fullName evidence="1">DUF445 domain-containing protein</fullName>
    </submittedName>
</protein>
<dbReference type="Proteomes" id="UP001597493">
    <property type="component" value="Unassembled WGS sequence"/>
</dbReference>
<name>A0ABW5QSJ5_9BACL</name>
<dbReference type="InterPro" id="IPR007383">
    <property type="entry name" value="DUF445"/>
</dbReference>
<reference evidence="2" key="1">
    <citation type="journal article" date="2019" name="Int. J. Syst. Evol. Microbiol.">
        <title>The Global Catalogue of Microorganisms (GCM) 10K type strain sequencing project: providing services to taxonomists for standard genome sequencing and annotation.</title>
        <authorList>
            <consortium name="The Broad Institute Genomics Platform"/>
            <consortium name="The Broad Institute Genome Sequencing Center for Infectious Disease"/>
            <person name="Wu L."/>
            <person name="Ma J."/>
        </authorList>
    </citation>
    <scope>NUCLEOTIDE SEQUENCE [LARGE SCALE GENOMIC DNA]</scope>
    <source>
        <strain evidence="2">TISTR 1827</strain>
    </source>
</reference>
<dbReference type="PANTHER" id="PTHR38442">
    <property type="entry name" value="INNER MEMBRANE PROTEIN-RELATED"/>
    <property type="match status" value="1"/>
</dbReference>
<proteinExistence type="predicted"/>
<sequence>MKTKYVAIVSLAVMAAGFLATRWLPESWWANMLHTGFEAGLVGGLADWFAVTALFRHPLGIPIPHTSLLLKNRNRIVNALISAMENELLKKESITQKLKQLDLFKLLGSAAVRFARKRSVRLGIISFARSAAERVPLDKLAKLIRQAAAGYAERVELRPLAASFIDKAAREGWDERALDYALAEARQWALKRETEDMLGKLAMQKLDELRVGGLAGFAVQAFIGFMSEEKLGSMLQGIVLSVIRELSLPGGNSRRKLIAAVREQGRKLADNDKLMEAAQQFVREKAQSEELELFIVNRLAELRQLLYDWLDEQQRNGGRIVVTALRYAVEQAGKHREAMDRWERLLLDFAVRQIEANHYRLGVLVRENLDRLDDKSLVRMLEEKIGSDLQWIRVNGAVCGFLVGIVLSFI</sequence>
<evidence type="ECO:0000313" key="2">
    <source>
        <dbReference type="Proteomes" id="UP001597493"/>
    </source>
</evidence>
<keyword evidence="2" id="KW-1185">Reference proteome</keyword>
<dbReference type="RefSeq" id="WP_379269935.1">
    <property type="nucleotide sequence ID" value="NZ_JBHUGT010000013.1"/>
</dbReference>
<dbReference type="PANTHER" id="PTHR38442:SF1">
    <property type="entry name" value="INNER MEMBRANE PROTEIN"/>
    <property type="match status" value="1"/>
</dbReference>